<evidence type="ECO:0000256" key="1">
    <source>
        <dbReference type="ARBA" id="ARBA00006484"/>
    </source>
</evidence>
<keyword evidence="4" id="KW-1185">Reference proteome</keyword>
<dbReference type="EMBL" id="CP055156">
    <property type="protein sequence ID" value="QNF31661.1"/>
    <property type="molecule type" value="Genomic_DNA"/>
</dbReference>
<protein>
    <submittedName>
        <fullName evidence="3">SDR family oxidoreductase</fullName>
    </submittedName>
</protein>
<comment type="similarity">
    <text evidence="1">Belongs to the short-chain dehydrogenases/reductases (SDR) family.</text>
</comment>
<dbReference type="InterPro" id="IPR002347">
    <property type="entry name" value="SDR_fam"/>
</dbReference>
<dbReference type="InterPro" id="IPR057326">
    <property type="entry name" value="KR_dom"/>
</dbReference>
<dbReference type="GO" id="GO:0032787">
    <property type="term" value="P:monocarboxylic acid metabolic process"/>
    <property type="evidence" value="ECO:0007669"/>
    <property type="project" value="UniProtKB-ARBA"/>
</dbReference>
<dbReference type="PANTHER" id="PTHR42879">
    <property type="entry name" value="3-OXOACYL-(ACYL-CARRIER-PROTEIN) REDUCTASE"/>
    <property type="match status" value="1"/>
</dbReference>
<dbReference type="SUPFAM" id="SSF51735">
    <property type="entry name" value="NAD(P)-binding Rossmann-fold domains"/>
    <property type="match status" value="1"/>
</dbReference>
<accession>A0A7G7G3C7</accession>
<evidence type="ECO:0000259" key="2">
    <source>
        <dbReference type="SMART" id="SM00822"/>
    </source>
</evidence>
<dbReference type="RefSeq" id="WP_185272449.1">
    <property type="nucleotide sequence ID" value="NZ_CP055156.1"/>
</dbReference>
<dbReference type="CDD" id="cd05358">
    <property type="entry name" value="GlcDH_SDR_c"/>
    <property type="match status" value="1"/>
</dbReference>
<dbReference type="PROSITE" id="PS00061">
    <property type="entry name" value="ADH_SHORT"/>
    <property type="match status" value="1"/>
</dbReference>
<gene>
    <name evidence="3" type="ORF">HUW51_02565</name>
</gene>
<dbReference type="InterPro" id="IPR036291">
    <property type="entry name" value="NAD(P)-bd_dom_sf"/>
</dbReference>
<dbReference type="Gene3D" id="3.40.50.720">
    <property type="entry name" value="NAD(P)-binding Rossmann-like Domain"/>
    <property type="match status" value="1"/>
</dbReference>
<dbReference type="NCBIfam" id="NF009466">
    <property type="entry name" value="PRK12826.1-2"/>
    <property type="match status" value="1"/>
</dbReference>
<evidence type="ECO:0000313" key="4">
    <source>
        <dbReference type="Proteomes" id="UP000515237"/>
    </source>
</evidence>
<reference evidence="3 4" key="1">
    <citation type="journal article" date="2018" name="Int. J. Syst. Evol. Microbiol.">
        <title>Adhaeribacter swui sp. nov., isolated from wet mud.</title>
        <authorList>
            <person name="Kim D.U."/>
            <person name="Kim K.W."/>
            <person name="Kang M.S."/>
            <person name="Kim J.Y."/>
            <person name="Jang J.H."/>
            <person name="Kim M.K."/>
        </authorList>
    </citation>
    <scope>NUCLEOTIDE SEQUENCE [LARGE SCALE GENOMIC DNA]</scope>
    <source>
        <strain evidence="3 4">KCTC 52873</strain>
    </source>
</reference>
<dbReference type="SMART" id="SM00822">
    <property type="entry name" value="PKS_KR"/>
    <property type="match status" value="1"/>
</dbReference>
<dbReference type="Pfam" id="PF13561">
    <property type="entry name" value="adh_short_C2"/>
    <property type="match status" value="1"/>
</dbReference>
<dbReference type="NCBIfam" id="NF005559">
    <property type="entry name" value="PRK07231.1"/>
    <property type="match status" value="1"/>
</dbReference>
<name>A0A7G7G3C7_9BACT</name>
<organism evidence="3 4">
    <name type="scientific">Adhaeribacter swui</name>
    <dbReference type="NCBI Taxonomy" id="2086471"/>
    <lineage>
        <taxon>Bacteria</taxon>
        <taxon>Pseudomonadati</taxon>
        <taxon>Bacteroidota</taxon>
        <taxon>Cytophagia</taxon>
        <taxon>Cytophagales</taxon>
        <taxon>Hymenobacteraceae</taxon>
        <taxon>Adhaeribacter</taxon>
    </lineage>
</organism>
<feature type="domain" description="Ketoreductase" evidence="2">
    <location>
        <begin position="12"/>
        <end position="205"/>
    </location>
</feature>
<dbReference type="PRINTS" id="PR00080">
    <property type="entry name" value="SDRFAMILY"/>
</dbReference>
<proteinExistence type="inferred from homology"/>
<dbReference type="PRINTS" id="PR00081">
    <property type="entry name" value="GDHRDH"/>
</dbReference>
<dbReference type="KEGG" id="aswu:HUW51_02565"/>
<dbReference type="InterPro" id="IPR020904">
    <property type="entry name" value="Sc_DH/Rdtase_CS"/>
</dbReference>
<dbReference type="InterPro" id="IPR050259">
    <property type="entry name" value="SDR"/>
</dbReference>
<dbReference type="Proteomes" id="UP000515237">
    <property type="component" value="Chromosome"/>
</dbReference>
<dbReference type="AlphaFoldDB" id="A0A7G7G3C7"/>
<evidence type="ECO:0000313" key="3">
    <source>
        <dbReference type="EMBL" id="QNF31661.1"/>
    </source>
</evidence>
<dbReference type="PANTHER" id="PTHR42879:SF2">
    <property type="entry name" value="3-OXOACYL-[ACYL-CARRIER-PROTEIN] REDUCTASE FABG"/>
    <property type="match status" value="1"/>
</dbReference>
<sequence length="271" mass="28955">MAKTEKQRLKNQIALVTGASSGIGAGVAKALAADGATVVVNYSSSPEGAEEVVAEIKQAGGEAVALQGDVSKEAEVLELFRQVIDRFGTLHILINNAGIQEDAPFVEMTLEQWQKVIDVNLTGQFLCAREAAKEFLRRGIQPEISKAAGKIICMSSVHEVIPWAGHVNYASSKGGIMLLMKSIAQELASHKIRVNSIGPGAIKTPINQEAWETEEAAKKLLTLIPYNRIGEPQDIGEAAAWLASDESDYVHGITLFVDGGMTLFPGFEANG</sequence>
<dbReference type="FunFam" id="3.40.50.720:FF:000084">
    <property type="entry name" value="Short-chain dehydrogenase reductase"/>
    <property type="match status" value="1"/>
</dbReference>